<comment type="similarity">
    <text evidence="1">Belongs to the bHLH protein family.</text>
</comment>
<feature type="region of interest" description="Disordered" evidence="4">
    <location>
        <begin position="262"/>
        <end position="288"/>
    </location>
</feature>
<evidence type="ECO:0000259" key="5">
    <source>
        <dbReference type="PROSITE" id="PS50888"/>
    </source>
</evidence>
<evidence type="ECO:0000256" key="4">
    <source>
        <dbReference type="SAM" id="MobiDB-lite"/>
    </source>
</evidence>
<evidence type="ECO:0000313" key="7">
    <source>
        <dbReference type="Proteomes" id="UP000734854"/>
    </source>
</evidence>
<dbReference type="GO" id="GO:0003700">
    <property type="term" value="F:DNA-binding transcription factor activity"/>
    <property type="evidence" value="ECO:0007669"/>
    <property type="project" value="InterPro"/>
</dbReference>
<dbReference type="PANTHER" id="PTHR46412">
    <property type="entry name" value="BES1-INTERACTING MYC-LIKE PROTEIN"/>
    <property type="match status" value="1"/>
</dbReference>
<feature type="region of interest" description="Disordered" evidence="4">
    <location>
        <begin position="1"/>
        <end position="23"/>
    </location>
</feature>
<feature type="compositionally biased region" description="Basic and acidic residues" evidence="4">
    <location>
        <begin position="279"/>
        <end position="288"/>
    </location>
</feature>
<dbReference type="Proteomes" id="UP000734854">
    <property type="component" value="Unassembled WGS sequence"/>
</dbReference>
<feature type="compositionally biased region" description="Basic and acidic residues" evidence="4">
    <location>
        <begin position="1"/>
        <end position="11"/>
    </location>
</feature>
<dbReference type="SUPFAM" id="SSF47459">
    <property type="entry name" value="HLH, helix-loop-helix DNA-binding domain"/>
    <property type="match status" value="1"/>
</dbReference>
<accession>A0A8J5CA02</accession>
<evidence type="ECO:0000256" key="2">
    <source>
        <dbReference type="ARBA" id="ARBA00023015"/>
    </source>
</evidence>
<dbReference type="PANTHER" id="PTHR46412:SF6">
    <property type="entry name" value="TRANSCRIPTION FACTOR BIM2"/>
    <property type="match status" value="1"/>
</dbReference>
<name>A0A8J5CA02_ZINOF</name>
<dbReference type="Pfam" id="PF00010">
    <property type="entry name" value="HLH"/>
    <property type="match status" value="1"/>
</dbReference>
<dbReference type="InterPro" id="IPR011598">
    <property type="entry name" value="bHLH_dom"/>
</dbReference>
<protein>
    <recommendedName>
        <fullName evidence="5">BHLH domain-containing protein</fullName>
    </recommendedName>
</protein>
<feature type="domain" description="BHLH" evidence="5">
    <location>
        <begin position="273"/>
        <end position="323"/>
    </location>
</feature>
<dbReference type="GO" id="GO:0006351">
    <property type="term" value="P:DNA-templated transcription"/>
    <property type="evidence" value="ECO:0007669"/>
    <property type="project" value="InterPro"/>
</dbReference>
<dbReference type="EMBL" id="JACMSC010000022">
    <property type="protein sequence ID" value="KAG6469232.1"/>
    <property type="molecule type" value="Genomic_DNA"/>
</dbReference>
<dbReference type="InterPro" id="IPR044295">
    <property type="entry name" value="BIM1/2/3"/>
</dbReference>
<reference evidence="6 7" key="1">
    <citation type="submission" date="2020-08" db="EMBL/GenBank/DDBJ databases">
        <title>Plant Genome Project.</title>
        <authorList>
            <person name="Zhang R.-G."/>
        </authorList>
    </citation>
    <scope>NUCLEOTIDE SEQUENCE [LARGE SCALE GENOMIC DNA]</scope>
    <source>
        <tissue evidence="6">Rhizome</tissue>
    </source>
</reference>
<comment type="caution">
    <text evidence="6">The sequence shown here is derived from an EMBL/GenBank/DDBJ whole genome shotgun (WGS) entry which is preliminary data.</text>
</comment>
<keyword evidence="2" id="KW-0805">Transcription regulation</keyword>
<dbReference type="PROSITE" id="PS50888">
    <property type="entry name" value="BHLH"/>
    <property type="match status" value="1"/>
</dbReference>
<dbReference type="SMART" id="SM00353">
    <property type="entry name" value="HLH"/>
    <property type="match status" value="1"/>
</dbReference>
<evidence type="ECO:0000256" key="3">
    <source>
        <dbReference type="ARBA" id="ARBA00023163"/>
    </source>
</evidence>
<gene>
    <name evidence="6" type="ORF">ZIOFF_073938</name>
</gene>
<organism evidence="6 7">
    <name type="scientific">Zingiber officinale</name>
    <name type="common">Ginger</name>
    <name type="synonym">Amomum zingiber</name>
    <dbReference type="NCBI Taxonomy" id="94328"/>
    <lineage>
        <taxon>Eukaryota</taxon>
        <taxon>Viridiplantae</taxon>
        <taxon>Streptophyta</taxon>
        <taxon>Embryophyta</taxon>
        <taxon>Tracheophyta</taxon>
        <taxon>Spermatophyta</taxon>
        <taxon>Magnoliopsida</taxon>
        <taxon>Liliopsida</taxon>
        <taxon>Zingiberales</taxon>
        <taxon>Zingiberaceae</taxon>
        <taxon>Zingiber</taxon>
    </lineage>
</organism>
<evidence type="ECO:0000313" key="6">
    <source>
        <dbReference type="EMBL" id="KAG6469232.1"/>
    </source>
</evidence>
<feature type="compositionally biased region" description="Polar residues" evidence="4">
    <location>
        <begin position="264"/>
        <end position="274"/>
    </location>
</feature>
<dbReference type="Gene3D" id="4.10.280.10">
    <property type="entry name" value="Helix-loop-helix DNA-binding domain"/>
    <property type="match status" value="1"/>
</dbReference>
<proteinExistence type="inferred from homology"/>
<keyword evidence="7" id="KW-1185">Reference proteome</keyword>
<dbReference type="GO" id="GO:0046983">
    <property type="term" value="F:protein dimerization activity"/>
    <property type="evidence" value="ECO:0007669"/>
    <property type="project" value="InterPro"/>
</dbReference>
<dbReference type="CDD" id="cd11453">
    <property type="entry name" value="bHLH_AtBIM_like"/>
    <property type="match status" value="1"/>
</dbReference>
<dbReference type="InterPro" id="IPR036638">
    <property type="entry name" value="HLH_DNA-bd_sf"/>
</dbReference>
<dbReference type="AlphaFoldDB" id="A0A8J5CA02"/>
<keyword evidence="3" id="KW-0804">Transcription</keyword>
<evidence type="ECO:0000256" key="1">
    <source>
        <dbReference type="ARBA" id="ARBA00005510"/>
    </source>
</evidence>
<sequence length="589" mass="63967">MRNGSRGDGRANRRFVPRDGVISDGKGGSGNLFSSAECVWNSDSASLRKKVTHDFLSICSSDSSFQLPDPRPSSQGFFLKTRDFLRPLEEEGCGCDVPDVPAAITGLRQSERMLPGGVRTHTANHVADTAATLKASGSARSFPIVFEAKPEPDYGSRSTTTSYGSFAGGASYTLLDEKDPVSRGKWPSHFTTAHGSSGRISAAGTNDDIATSGRNDLASERKQLMEVATSIPIRGYNKLNDDEFGKREGSSSHKDLTVKLEANATCNDQRPNTPRSKHSATEQRRRSRINDRFQILRGVIPHSDQKRDKASFLLEVIEYIRFLQEKVQKYELSYPECSQDDVKLMPGKLSLQQNSNQAPANVLLVSHVVNNDSAAPAHVVSEKTNEIKIAGACPTLISSTHNPLKTCVVSGGISYKTIQTTTNPANNLAFTHNLLQTKLFPLERQTNTTQSQSRSLEAYNSASQDQCGWSESCSLADGAVISQRLNEKEELIIDEGTINVSTAYSHELLNTLTKALKSSGIDLSQANIAVQINLGKRAVERRSGAASTSCTTNKDMEDPVSGKQAKGCNRARLIAELSSEASKRPKTHG</sequence>
<feature type="region of interest" description="Disordered" evidence="4">
    <location>
        <begin position="543"/>
        <end position="567"/>
    </location>
</feature>